<accession>A0A5B8CPA4</accession>
<reference evidence="3" key="1">
    <citation type="journal article" date="2019" name="ISME J.">
        <title>Evolution in action: habitat transition from sediment to the pelagial leads to genome streamlining in Methylophilaceae.</title>
        <authorList>
            <person name="Salcher M."/>
            <person name="Schaefle D."/>
            <person name="Kaspar M."/>
            <person name="Neuenschwander S.M."/>
            <person name="Ghai R."/>
        </authorList>
    </citation>
    <scope>NUCLEOTIDE SEQUENCE [LARGE SCALE GENOMIC DNA]</scope>
    <source>
        <strain evidence="3">MMS-M-51</strain>
    </source>
</reference>
<organism evidence="2 3">
    <name type="scientific">Methylophilus medardicus</name>
    <dbReference type="NCBI Taxonomy" id="2588534"/>
    <lineage>
        <taxon>Bacteria</taxon>
        <taxon>Pseudomonadati</taxon>
        <taxon>Pseudomonadota</taxon>
        <taxon>Betaproteobacteria</taxon>
        <taxon>Nitrosomonadales</taxon>
        <taxon>Methylophilaceae</taxon>
        <taxon>Methylophilus</taxon>
    </lineage>
</organism>
<dbReference type="OrthoDB" id="8533822at2"/>
<feature type="chain" id="PRO_5023001925" evidence="1">
    <location>
        <begin position="22"/>
        <end position="248"/>
    </location>
</feature>
<dbReference type="Proteomes" id="UP000311008">
    <property type="component" value="Chromosome"/>
</dbReference>
<protein>
    <submittedName>
        <fullName evidence="2">Uncharacterized protein</fullName>
    </submittedName>
</protein>
<evidence type="ECO:0000313" key="3">
    <source>
        <dbReference type="Proteomes" id="UP000311008"/>
    </source>
</evidence>
<dbReference type="KEGG" id="mmec:FIU01_00255"/>
<evidence type="ECO:0000313" key="2">
    <source>
        <dbReference type="EMBL" id="QDC43103.1"/>
    </source>
</evidence>
<dbReference type="EMBL" id="CP040946">
    <property type="protein sequence ID" value="QDC43103.1"/>
    <property type="molecule type" value="Genomic_DNA"/>
</dbReference>
<feature type="signal peptide" evidence="1">
    <location>
        <begin position="1"/>
        <end position="21"/>
    </location>
</feature>
<evidence type="ECO:0000256" key="1">
    <source>
        <dbReference type="SAM" id="SignalP"/>
    </source>
</evidence>
<dbReference type="RefSeq" id="WP_140001842.1">
    <property type="nucleotide sequence ID" value="NZ_CP040946.1"/>
</dbReference>
<name>A0A5B8CPA4_9PROT</name>
<dbReference type="AlphaFoldDB" id="A0A5B8CPA4"/>
<sequence length="248" mass="26838">MTKMLSVVSLTFVGLSSIFFAADGSACVDDQALHNLAKQEINYMLQRIPPAFADAVSDQQIRGEMTLQDSASCQLHWQLTLPEADIAEAQALLQAEPAKQIMLAAQGYQLPDRPLLDADFALDASLSQAKHQDTLQTATLGKLRATVELMYAMLTQARANGQGNGQAWTMTDKQALQTSCAQQFQADNAAVACQCYSDGLANKFSSRQVRYNQYLASNPYAFATGNGAGFKQLDKSLQASCGLTPAKR</sequence>
<proteinExistence type="predicted"/>
<keyword evidence="1" id="KW-0732">Signal</keyword>
<gene>
    <name evidence="2" type="ORF">FIU01_00255</name>
</gene>
<keyword evidence="3" id="KW-1185">Reference proteome</keyword>